<dbReference type="PANTHER" id="PTHR12363:SF44">
    <property type="entry name" value="ARM REPEAT SUPERFAMILY PROTEIN"/>
    <property type="match status" value="1"/>
</dbReference>
<dbReference type="InterPro" id="IPR051345">
    <property type="entry name" value="Importin_beta-like_NTR"/>
</dbReference>
<proteinExistence type="predicted"/>
<dbReference type="InterPro" id="IPR016024">
    <property type="entry name" value="ARM-type_fold"/>
</dbReference>
<evidence type="ECO:0008006" key="2">
    <source>
        <dbReference type="Google" id="ProtNLM"/>
    </source>
</evidence>
<dbReference type="GO" id="GO:0005737">
    <property type="term" value="C:cytoplasm"/>
    <property type="evidence" value="ECO:0007669"/>
    <property type="project" value="TreeGrafter"/>
</dbReference>
<reference evidence="1" key="2">
    <citation type="journal article" date="2024" name="Plant">
        <title>Genomic evolution and insights into agronomic trait innovations of Sesamum species.</title>
        <authorList>
            <person name="Miao H."/>
            <person name="Wang L."/>
            <person name="Qu L."/>
            <person name="Liu H."/>
            <person name="Sun Y."/>
            <person name="Le M."/>
            <person name="Wang Q."/>
            <person name="Wei S."/>
            <person name="Zheng Y."/>
            <person name="Lin W."/>
            <person name="Duan Y."/>
            <person name="Cao H."/>
            <person name="Xiong S."/>
            <person name="Wang X."/>
            <person name="Wei L."/>
            <person name="Li C."/>
            <person name="Ma Q."/>
            <person name="Ju M."/>
            <person name="Zhao R."/>
            <person name="Li G."/>
            <person name="Mu C."/>
            <person name="Tian Q."/>
            <person name="Mei H."/>
            <person name="Zhang T."/>
            <person name="Gao T."/>
            <person name="Zhang H."/>
        </authorList>
    </citation>
    <scope>NUCLEOTIDE SEQUENCE</scope>
    <source>
        <strain evidence="1">KEN8</strain>
    </source>
</reference>
<gene>
    <name evidence="1" type="ORF">Scaly_2081600</name>
</gene>
<accession>A0AAW2ML99</accession>
<dbReference type="Pfam" id="PF24138">
    <property type="entry name" value="TPR_TNPO3_IPO13_2nd"/>
    <property type="match status" value="1"/>
</dbReference>
<dbReference type="InterPro" id="IPR011989">
    <property type="entry name" value="ARM-like"/>
</dbReference>
<dbReference type="EMBL" id="JACGWM010000013">
    <property type="protein sequence ID" value="KAL0331801.1"/>
    <property type="molecule type" value="Genomic_DNA"/>
</dbReference>
<dbReference type="AlphaFoldDB" id="A0AAW2ML99"/>
<dbReference type="PANTHER" id="PTHR12363">
    <property type="entry name" value="TRANSPORTIN 3 AND IMPORTIN 13"/>
    <property type="match status" value="1"/>
</dbReference>
<name>A0AAW2ML99_9LAMI</name>
<sequence>MELHIKVAQAVHVLNHDTQSCNRVAANQWLVQFQQTDAAWEIATSILTSDHRHLFLSEYEVEFFAAQILKRKIQNEGYNLHLAAKDALLNALLVAAKRFSSGPPQLLTQICLALSMLVLHAVEHGKPIEKLFYSLQNLQSQDNGNNAVLEMLTVLPEIIEDQNSDCHIPSARRYEYEQEVRAGCFSVIPLVSLPTHPLFNIVFSSLQVASSFDLAIEVLVDLVSRYEGLPQVLLSRIGYLKEALLFPALKSGDQKVIGRLACLISEIGQAAPFLIVEANTEALELADALYCVAFPSEDWEIADSTLQFWCSLAGYIIGLDVDSAENRKKLEECFVPIFSSLIDALLLRVQVDDCTYNDTGRTLDVPNGLEQFRMNLVELLADICQLLGSALFIQKIFLGNWKSASIDISWKEVEAKLFILNAVAEVVLKEGHHFDISIVMQLVMILSSKPSADLRGFMYLVYKSLAEVIGSYAKWMSSSQTNTIPLILFLGSGIRQPFCSSACAFAFRKLCEEAAMMMHEPSNLEILIWIGEGLEEMKLPLEDEDEVVGAITLIFCSIPDKKLMSNLFARLLCPSYENIGKVIDEDHGHTLRQNPSTYVESINSAARGLHRIGTVFSYLAIHLSTSLNPDGSVVALLELFWPMLEKLFLSEHIESANLSAAACRALGLAIQASGEKFGTLLPKVLDSMSINFMSFQSHECYMKTAAVIIEEFGVKEEYGPLFMRTFERFSSSTSVMALTSSYICDQEPDVVEAYTNFASAYVRSCSKEVLAASGSLFEVSLQKAGICSTALHRGAALSAMSYVTCFLEVGLALLLEPEGSTSERSVQDMVIRVISISGEGLVSNLVYALLGVCSVKAAPVNSYLSEEYMVVRIMLLIDCNSAPLQTLPAEYLKPGEAESLVPIWLKALVAAASDYLQSRQCGEISSHGHMQGKGGRLLKRF</sequence>
<comment type="caution">
    <text evidence="1">The sequence shown here is derived from an EMBL/GenBank/DDBJ whole genome shotgun (WGS) entry which is preliminary data.</text>
</comment>
<dbReference type="Gene3D" id="1.25.10.10">
    <property type="entry name" value="Leucine-rich Repeat Variant"/>
    <property type="match status" value="1"/>
</dbReference>
<organism evidence="1">
    <name type="scientific">Sesamum calycinum</name>
    <dbReference type="NCBI Taxonomy" id="2727403"/>
    <lineage>
        <taxon>Eukaryota</taxon>
        <taxon>Viridiplantae</taxon>
        <taxon>Streptophyta</taxon>
        <taxon>Embryophyta</taxon>
        <taxon>Tracheophyta</taxon>
        <taxon>Spermatophyta</taxon>
        <taxon>Magnoliopsida</taxon>
        <taxon>eudicotyledons</taxon>
        <taxon>Gunneridae</taxon>
        <taxon>Pentapetalae</taxon>
        <taxon>asterids</taxon>
        <taxon>lamiids</taxon>
        <taxon>Lamiales</taxon>
        <taxon>Pedaliaceae</taxon>
        <taxon>Sesamum</taxon>
    </lineage>
</organism>
<dbReference type="SUPFAM" id="SSF48371">
    <property type="entry name" value="ARM repeat"/>
    <property type="match status" value="1"/>
</dbReference>
<dbReference type="InterPro" id="IPR057941">
    <property type="entry name" value="TPR_TNPO3_IPO13_2nd"/>
</dbReference>
<reference evidence="1" key="1">
    <citation type="submission" date="2020-06" db="EMBL/GenBank/DDBJ databases">
        <authorList>
            <person name="Li T."/>
            <person name="Hu X."/>
            <person name="Zhang T."/>
            <person name="Song X."/>
            <person name="Zhang H."/>
            <person name="Dai N."/>
            <person name="Sheng W."/>
            <person name="Hou X."/>
            <person name="Wei L."/>
        </authorList>
    </citation>
    <scope>NUCLEOTIDE SEQUENCE</scope>
    <source>
        <strain evidence="1">KEN8</strain>
        <tissue evidence="1">Leaf</tissue>
    </source>
</reference>
<dbReference type="GO" id="GO:0006606">
    <property type="term" value="P:protein import into nucleus"/>
    <property type="evidence" value="ECO:0007669"/>
    <property type="project" value="TreeGrafter"/>
</dbReference>
<protein>
    <recommendedName>
        <fullName evidence="2">ARM repeat superfamily protein</fullName>
    </recommendedName>
</protein>
<evidence type="ECO:0000313" key="1">
    <source>
        <dbReference type="EMBL" id="KAL0331801.1"/>
    </source>
</evidence>